<evidence type="ECO:0000313" key="3">
    <source>
        <dbReference type="Proteomes" id="UP001630969"/>
    </source>
</evidence>
<dbReference type="PANTHER" id="PTHR34980">
    <property type="entry name" value="INNER MEMBRANE PROTEIN-RELATED-RELATED"/>
    <property type="match status" value="1"/>
</dbReference>
<dbReference type="EMBL" id="JBGXBU010000001">
    <property type="protein sequence ID" value="MFM4892192.1"/>
    <property type="molecule type" value="Genomic_DNA"/>
</dbReference>
<accession>A0ABW9GN25</accession>
<dbReference type="Pfam" id="PF05656">
    <property type="entry name" value="DUF805"/>
    <property type="match status" value="1"/>
</dbReference>
<comment type="caution">
    <text evidence="2">The sequence shown here is derived from an EMBL/GenBank/DDBJ whole genome shotgun (WGS) entry which is preliminary data.</text>
</comment>
<feature type="transmembrane region" description="Helical" evidence="1">
    <location>
        <begin position="79"/>
        <end position="98"/>
    </location>
</feature>
<keyword evidence="3" id="KW-1185">Reference proteome</keyword>
<keyword evidence="1" id="KW-0812">Transmembrane</keyword>
<proteinExistence type="predicted"/>
<sequence>MEWYLAVMRKYAVFAGRARRKEYWMFVLCNLGIALLLGLLGQLIGLKEQIANLYSLLVLLPSLAVGARRLHDTDRSGWWLLINLIPIVGTLVFLYFMVCEGQAGPNRFGEDPKAS</sequence>
<name>A0ABW9GN25_9GAMM</name>
<dbReference type="InterPro" id="IPR008523">
    <property type="entry name" value="DUF805"/>
</dbReference>
<feature type="transmembrane region" description="Helical" evidence="1">
    <location>
        <begin position="50"/>
        <end position="67"/>
    </location>
</feature>
<protein>
    <submittedName>
        <fullName evidence="2">DUF805 domain-containing protein</fullName>
    </submittedName>
</protein>
<gene>
    <name evidence="2" type="ORF">ACEUDJ_04765</name>
</gene>
<dbReference type="GeneID" id="97219386"/>
<evidence type="ECO:0000313" key="2">
    <source>
        <dbReference type="EMBL" id="MFM4892192.1"/>
    </source>
</evidence>
<organism evidence="2 3">
    <name type="scientific">Aeromonas bivalvium</name>
    <dbReference type="NCBI Taxonomy" id="440079"/>
    <lineage>
        <taxon>Bacteria</taxon>
        <taxon>Pseudomonadati</taxon>
        <taxon>Pseudomonadota</taxon>
        <taxon>Gammaproteobacteria</taxon>
        <taxon>Aeromonadales</taxon>
        <taxon>Aeromonadaceae</taxon>
        <taxon>Aeromonas</taxon>
    </lineage>
</organism>
<keyword evidence="1" id="KW-0472">Membrane</keyword>
<dbReference type="RefSeq" id="WP_042000836.1">
    <property type="nucleotide sequence ID" value="NZ_CDBT01000057.1"/>
</dbReference>
<keyword evidence="1" id="KW-1133">Transmembrane helix</keyword>
<feature type="transmembrane region" description="Helical" evidence="1">
    <location>
        <begin position="23"/>
        <end position="44"/>
    </location>
</feature>
<dbReference type="Proteomes" id="UP001630969">
    <property type="component" value="Unassembled WGS sequence"/>
</dbReference>
<dbReference type="PANTHER" id="PTHR34980:SF2">
    <property type="entry name" value="INNER MEMBRANE PROTEIN YHAH-RELATED"/>
    <property type="match status" value="1"/>
</dbReference>
<evidence type="ECO:0000256" key="1">
    <source>
        <dbReference type="SAM" id="Phobius"/>
    </source>
</evidence>
<reference evidence="2 3" key="1">
    <citation type="submission" date="2024-09" db="EMBL/GenBank/DDBJ databases">
        <title>Aeromonas strains Genome sequencing and assembly.</title>
        <authorList>
            <person name="Hu X."/>
            <person name="Tang B."/>
        </authorList>
    </citation>
    <scope>NUCLEOTIDE SEQUENCE [LARGE SCALE GENOMIC DNA]</scope>
    <source>
        <strain evidence="2 3">NB23SCDHY001</strain>
    </source>
</reference>